<gene>
    <name evidence="12" type="ORF">ENW50_01260</name>
</gene>
<protein>
    <submittedName>
        <fullName evidence="12">Cation:proton antiporter</fullName>
    </submittedName>
</protein>
<name>A0A7V4XQF5_9BACT</name>
<dbReference type="Pfam" id="PF00999">
    <property type="entry name" value="Na_H_Exchanger"/>
    <property type="match status" value="1"/>
</dbReference>
<keyword evidence="9" id="KW-0739">Sodium transport</keyword>
<feature type="transmembrane region" description="Helical" evidence="10">
    <location>
        <begin position="124"/>
        <end position="145"/>
    </location>
</feature>
<dbReference type="PANTHER" id="PTHR43562:SF3">
    <property type="entry name" value="SODIUM ION_PROTON EXCHANGER (EUROFUNG)"/>
    <property type="match status" value="1"/>
</dbReference>
<keyword evidence="8 10" id="KW-0472">Membrane</keyword>
<keyword evidence="4 10" id="KW-0812">Transmembrane</keyword>
<sequence length="457" mass="47584">MPQILQLALLIAILLPASKIFASVCSRFGIPGIIGELLVGIVAGPAALNMLHMAPFRGAQADSAFMLLAQVGGLVLMFIAGFETDIDRMKEAGVTAFLVALSGVIWPFFLGAAAGHMLGLPWNVALFLGGALTATSVSISARTLMDAGRMSSPEASVILGAAVIDDVMGLFVLAFLTATASGSDVESFGVAPAAAVWLQHHVSFAAQYPLAVRMLLIALSVGIFFVIGYGGAKRWLDPLILQMRRLSSAEAVTSCVLALVFVYAVGAEWLGSVAGITGAYLIGFVFAESDFKADVERTFHALGHGLLIPLFFISIGITSDFRALGGHWLLLGIIFVIAVVTKMFGCGLAALARGLSPVRSLRIGCGMVSRGEVGIIVAAMAVRAKIFTESQVALMVAVVLLTTLLTPLALRGAFHLKCAEDDEDIPGGGEVMDEAAPASYAATAESGSTQLKARAEA</sequence>
<dbReference type="InterPro" id="IPR006153">
    <property type="entry name" value="Cation/H_exchanger_TM"/>
</dbReference>
<evidence type="ECO:0000256" key="10">
    <source>
        <dbReference type="SAM" id="Phobius"/>
    </source>
</evidence>
<feature type="transmembrane region" description="Helical" evidence="10">
    <location>
        <begin position="363"/>
        <end position="386"/>
    </location>
</feature>
<feature type="domain" description="Cation/H+ exchanger transmembrane" evidence="11">
    <location>
        <begin position="20"/>
        <end position="409"/>
    </location>
</feature>
<feature type="transmembrane region" description="Helical" evidence="10">
    <location>
        <begin position="392"/>
        <end position="410"/>
    </location>
</feature>
<feature type="transmembrane region" description="Helical" evidence="10">
    <location>
        <begin position="269"/>
        <end position="287"/>
    </location>
</feature>
<dbReference type="GO" id="GO:0006814">
    <property type="term" value="P:sodium ion transport"/>
    <property type="evidence" value="ECO:0007669"/>
    <property type="project" value="UniProtKB-KW"/>
</dbReference>
<accession>A0A7V4XQF5</accession>
<evidence type="ECO:0000256" key="5">
    <source>
        <dbReference type="ARBA" id="ARBA00022989"/>
    </source>
</evidence>
<feature type="transmembrane region" description="Helical" evidence="10">
    <location>
        <begin position="329"/>
        <end position="351"/>
    </location>
</feature>
<dbReference type="PANTHER" id="PTHR43562">
    <property type="entry name" value="NAPA-TYPE SODIUM/HYDROGEN ANTIPORTER"/>
    <property type="match status" value="1"/>
</dbReference>
<keyword evidence="7" id="KW-0406">Ion transport</keyword>
<evidence type="ECO:0000256" key="1">
    <source>
        <dbReference type="ARBA" id="ARBA00004141"/>
    </source>
</evidence>
<feature type="transmembrane region" description="Helical" evidence="10">
    <location>
        <begin position="63"/>
        <end position="82"/>
    </location>
</feature>
<comment type="caution">
    <text evidence="12">The sequence shown here is derived from an EMBL/GenBank/DDBJ whole genome shotgun (WGS) entry which is preliminary data.</text>
</comment>
<keyword evidence="3" id="KW-0050">Antiport</keyword>
<dbReference type="GO" id="GO:0016020">
    <property type="term" value="C:membrane"/>
    <property type="evidence" value="ECO:0007669"/>
    <property type="project" value="UniProtKB-SubCell"/>
</dbReference>
<dbReference type="GO" id="GO:0015297">
    <property type="term" value="F:antiporter activity"/>
    <property type="evidence" value="ECO:0007669"/>
    <property type="project" value="UniProtKB-KW"/>
</dbReference>
<dbReference type="EMBL" id="DTKL01000010">
    <property type="protein sequence ID" value="HGY93309.1"/>
    <property type="molecule type" value="Genomic_DNA"/>
</dbReference>
<feature type="transmembrane region" description="Helical" evidence="10">
    <location>
        <begin position="299"/>
        <end position="317"/>
    </location>
</feature>
<evidence type="ECO:0000256" key="2">
    <source>
        <dbReference type="ARBA" id="ARBA00022448"/>
    </source>
</evidence>
<evidence type="ECO:0000259" key="11">
    <source>
        <dbReference type="Pfam" id="PF00999"/>
    </source>
</evidence>
<evidence type="ECO:0000313" key="12">
    <source>
        <dbReference type="EMBL" id="HGY93309.1"/>
    </source>
</evidence>
<proteinExistence type="predicted"/>
<keyword evidence="2" id="KW-0813">Transport</keyword>
<feature type="transmembrane region" description="Helical" evidence="10">
    <location>
        <begin position="157"/>
        <end position="176"/>
    </location>
</feature>
<evidence type="ECO:0000256" key="8">
    <source>
        <dbReference type="ARBA" id="ARBA00023136"/>
    </source>
</evidence>
<keyword evidence="6" id="KW-0915">Sodium</keyword>
<evidence type="ECO:0000256" key="4">
    <source>
        <dbReference type="ARBA" id="ARBA00022692"/>
    </source>
</evidence>
<organism evidence="12">
    <name type="scientific">Acidobacterium capsulatum</name>
    <dbReference type="NCBI Taxonomy" id="33075"/>
    <lineage>
        <taxon>Bacteria</taxon>
        <taxon>Pseudomonadati</taxon>
        <taxon>Acidobacteriota</taxon>
        <taxon>Terriglobia</taxon>
        <taxon>Terriglobales</taxon>
        <taxon>Acidobacteriaceae</taxon>
        <taxon>Acidobacterium</taxon>
    </lineage>
</organism>
<feature type="transmembrane region" description="Helical" evidence="10">
    <location>
        <begin position="244"/>
        <end position="263"/>
    </location>
</feature>
<dbReference type="Gene3D" id="1.20.1530.20">
    <property type="match status" value="1"/>
</dbReference>
<comment type="subcellular location">
    <subcellularLocation>
        <location evidence="1">Membrane</location>
        <topology evidence="1">Multi-pass membrane protein</topology>
    </subcellularLocation>
</comment>
<feature type="transmembrane region" description="Helical" evidence="10">
    <location>
        <begin position="94"/>
        <end position="112"/>
    </location>
</feature>
<evidence type="ECO:0000256" key="7">
    <source>
        <dbReference type="ARBA" id="ARBA00023065"/>
    </source>
</evidence>
<reference evidence="12" key="1">
    <citation type="journal article" date="2020" name="mSystems">
        <title>Genome- and Community-Level Interaction Insights into Carbon Utilization and Element Cycling Functions of Hydrothermarchaeota in Hydrothermal Sediment.</title>
        <authorList>
            <person name="Zhou Z."/>
            <person name="Liu Y."/>
            <person name="Xu W."/>
            <person name="Pan J."/>
            <person name="Luo Z.H."/>
            <person name="Li M."/>
        </authorList>
    </citation>
    <scope>NUCLEOTIDE SEQUENCE [LARGE SCALE GENOMIC DNA]</scope>
    <source>
        <strain evidence="12">SpSt-855</strain>
    </source>
</reference>
<feature type="transmembrane region" description="Helical" evidence="10">
    <location>
        <begin position="214"/>
        <end position="232"/>
    </location>
</feature>
<evidence type="ECO:0000256" key="3">
    <source>
        <dbReference type="ARBA" id="ARBA00022449"/>
    </source>
</evidence>
<dbReference type="GO" id="GO:1902600">
    <property type="term" value="P:proton transmembrane transport"/>
    <property type="evidence" value="ECO:0007669"/>
    <property type="project" value="InterPro"/>
</dbReference>
<feature type="transmembrane region" description="Helical" evidence="10">
    <location>
        <begin position="32"/>
        <end position="51"/>
    </location>
</feature>
<keyword evidence="5 10" id="KW-1133">Transmembrane helix</keyword>
<dbReference type="AlphaFoldDB" id="A0A7V4XQF5"/>
<dbReference type="InterPro" id="IPR038770">
    <property type="entry name" value="Na+/solute_symporter_sf"/>
</dbReference>
<evidence type="ECO:0000256" key="6">
    <source>
        <dbReference type="ARBA" id="ARBA00023053"/>
    </source>
</evidence>
<evidence type="ECO:0000256" key="9">
    <source>
        <dbReference type="ARBA" id="ARBA00023201"/>
    </source>
</evidence>